<keyword evidence="2" id="KW-0472">Membrane</keyword>
<evidence type="ECO:0000313" key="3">
    <source>
        <dbReference type="EMBL" id="MFC0543426.1"/>
    </source>
</evidence>
<dbReference type="EMBL" id="JBHLUD010000005">
    <property type="protein sequence ID" value="MFC0543426.1"/>
    <property type="molecule type" value="Genomic_DNA"/>
</dbReference>
<accession>A0ABV6MSZ7</accession>
<comment type="caution">
    <text evidence="3">The sequence shown here is derived from an EMBL/GenBank/DDBJ whole genome shotgun (WGS) entry which is preliminary data.</text>
</comment>
<feature type="compositionally biased region" description="Low complexity" evidence="1">
    <location>
        <begin position="69"/>
        <end position="112"/>
    </location>
</feature>
<evidence type="ECO:0008006" key="5">
    <source>
        <dbReference type="Google" id="ProtNLM"/>
    </source>
</evidence>
<proteinExistence type="predicted"/>
<protein>
    <recommendedName>
        <fullName evidence="5">Chitin-binding type-3 domain-containing protein</fullName>
    </recommendedName>
</protein>
<keyword evidence="2" id="KW-0812">Transmembrane</keyword>
<sequence length="169" mass="18146">MDPEPPGGDTRRRDRLLVWAATGGSLVCSVLIFLATNTFDANVAAGVAEPVPSPTLDSPTPLAASSSITTTTEPTTTTTTPPPTTTTTTRPRTTTARPTTTTTHATTTTTTQRTTTTTRCAVADWQWNTAYDRGSIVAYQGRLWYATEWNYNAVPGNNGQNAWQFARSC</sequence>
<dbReference type="RefSeq" id="WP_273940693.1">
    <property type="nucleotide sequence ID" value="NZ_CP097263.1"/>
</dbReference>
<dbReference type="Proteomes" id="UP001589810">
    <property type="component" value="Unassembled WGS sequence"/>
</dbReference>
<dbReference type="InterPro" id="IPR036573">
    <property type="entry name" value="CBM_sf_5/12"/>
</dbReference>
<keyword evidence="2" id="KW-1133">Transmembrane helix</keyword>
<evidence type="ECO:0000256" key="2">
    <source>
        <dbReference type="SAM" id="Phobius"/>
    </source>
</evidence>
<name>A0ABV6MSZ7_9PSEU</name>
<evidence type="ECO:0000313" key="4">
    <source>
        <dbReference type="Proteomes" id="UP001589810"/>
    </source>
</evidence>
<feature type="compositionally biased region" description="Polar residues" evidence="1">
    <location>
        <begin position="55"/>
        <end position="68"/>
    </location>
</feature>
<feature type="region of interest" description="Disordered" evidence="1">
    <location>
        <begin position="52"/>
        <end position="112"/>
    </location>
</feature>
<gene>
    <name evidence="3" type="ORF">ACFFH7_18135</name>
</gene>
<evidence type="ECO:0000256" key="1">
    <source>
        <dbReference type="SAM" id="MobiDB-lite"/>
    </source>
</evidence>
<dbReference type="SUPFAM" id="SSF51055">
    <property type="entry name" value="Carbohydrate binding domain"/>
    <property type="match status" value="1"/>
</dbReference>
<dbReference type="Gene3D" id="2.10.10.20">
    <property type="entry name" value="Carbohydrate-binding module superfamily 5/12"/>
    <property type="match status" value="1"/>
</dbReference>
<organism evidence="3 4">
    <name type="scientific">Kutzneria chonburiensis</name>
    <dbReference type="NCBI Taxonomy" id="1483604"/>
    <lineage>
        <taxon>Bacteria</taxon>
        <taxon>Bacillati</taxon>
        <taxon>Actinomycetota</taxon>
        <taxon>Actinomycetes</taxon>
        <taxon>Pseudonocardiales</taxon>
        <taxon>Pseudonocardiaceae</taxon>
        <taxon>Kutzneria</taxon>
    </lineage>
</organism>
<feature type="transmembrane region" description="Helical" evidence="2">
    <location>
        <begin position="16"/>
        <end position="35"/>
    </location>
</feature>
<keyword evidence="4" id="KW-1185">Reference proteome</keyword>
<reference evidence="3 4" key="1">
    <citation type="submission" date="2024-09" db="EMBL/GenBank/DDBJ databases">
        <authorList>
            <person name="Sun Q."/>
            <person name="Mori K."/>
        </authorList>
    </citation>
    <scope>NUCLEOTIDE SEQUENCE [LARGE SCALE GENOMIC DNA]</scope>
    <source>
        <strain evidence="3 4">TBRC 1432</strain>
    </source>
</reference>